<dbReference type="Gene3D" id="1.25.40.10">
    <property type="entry name" value="Tetratricopeptide repeat domain"/>
    <property type="match status" value="1"/>
</dbReference>
<evidence type="ECO:0000313" key="2">
    <source>
        <dbReference type="EMBL" id="HHF53481.1"/>
    </source>
</evidence>
<dbReference type="PANTHER" id="PTHR42852">
    <property type="entry name" value="THIOL:DISULFIDE INTERCHANGE PROTEIN DSBE"/>
    <property type="match status" value="1"/>
</dbReference>
<dbReference type="PANTHER" id="PTHR42852:SF17">
    <property type="entry name" value="THIOREDOXIN-LIKE PROTEIN HI_1115"/>
    <property type="match status" value="1"/>
</dbReference>
<dbReference type="InterPro" id="IPR050553">
    <property type="entry name" value="Thioredoxin_ResA/DsbE_sf"/>
</dbReference>
<dbReference type="PROSITE" id="PS51257">
    <property type="entry name" value="PROKAR_LIPOPROTEIN"/>
    <property type="match status" value="1"/>
</dbReference>
<proteinExistence type="predicted"/>
<evidence type="ECO:0000259" key="1">
    <source>
        <dbReference type="PROSITE" id="PS51352"/>
    </source>
</evidence>
<dbReference type="GO" id="GO:0006950">
    <property type="term" value="P:response to stress"/>
    <property type="evidence" value="ECO:0007669"/>
    <property type="project" value="UniProtKB-ARBA"/>
</dbReference>
<dbReference type="GO" id="GO:0016209">
    <property type="term" value="F:antioxidant activity"/>
    <property type="evidence" value="ECO:0007669"/>
    <property type="project" value="InterPro"/>
</dbReference>
<protein>
    <submittedName>
        <fullName evidence="2">Redoxin domain-containing protein</fullName>
    </submittedName>
</protein>
<name>A0A7V5HQK4_UNCW3</name>
<feature type="domain" description="Thioredoxin" evidence="1">
    <location>
        <begin position="482"/>
        <end position="621"/>
    </location>
</feature>
<dbReference type="AlphaFoldDB" id="A0A7V5HQK4"/>
<organism evidence="2">
    <name type="scientific">candidate division WOR-3 bacterium</name>
    <dbReference type="NCBI Taxonomy" id="2052148"/>
    <lineage>
        <taxon>Bacteria</taxon>
        <taxon>Bacteria division WOR-3</taxon>
    </lineage>
</organism>
<dbReference type="InterPro" id="IPR000866">
    <property type="entry name" value="AhpC/TSA"/>
</dbReference>
<dbReference type="SUPFAM" id="SSF52833">
    <property type="entry name" value="Thioredoxin-like"/>
    <property type="match status" value="1"/>
</dbReference>
<dbReference type="PROSITE" id="PS00194">
    <property type="entry name" value="THIOREDOXIN_1"/>
    <property type="match status" value="1"/>
</dbReference>
<gene>
    <name evidence="2" type="ORF">ENL43_03855</name>
</gene>
<dbReference type="InterPro" id="IPR013766">
    <property type="entry name" value="Thioredoxin_domain"/>
</dbReference>
<dbReference type="SUPFAM" id="SSF48452">
    <property type="entry name" value="TPR-like"/>
    <property type="match status" value="1"/>
</dbReference>
<dbReference type="InterPro" id="IPR017937">
    <property type="entry name" value="Thioredoxin_CS"/>
</dbReference>
<dbReference type="Pfam" id="PF00578">
    <property type="entry name" value="AhpC-TSA"/>
    <property type="match status" value="1"/>
</dbReference>
<dbReference type="Gene3D" id="3.40.30.10">
    <property type="entry name" value="Glutaredoxin"/>
    <property type="match status" value="1"/>
</dbReference>
<reference evidence="2" key="1">
    <citation type="journal article" date="2020" name="mSystems">
        <title>Genome- and Community-Level Interaction Insights into Carbon Utilization and Element Cycling Functions of Hydrothermarchaeota in Hydrothermal Sediment.</title>
        <authorList>
            <person name="Zhou Z."/>
            <person name="Liu Y."/>
            <person name="Xu W."/>
            <person name="Pan J."/>
            <person name="Luo Z.H."/>
            <person name="Li M."/>
        </authorList>
    </citation>
    <scope>NUCLEOTIDE SEQUENCE [LARGE SCALE GENOMIC DNA]</scope>
    <source>
        <strain evidence="2">HyVt-96</strain>
    </source>
</reference>
<dbReference type="EMBL" id="DRTX01000199">
    <property type="protein sequence ID" value="HHF53481.1"/>
    <property type="molecule type" value="Genomic_DNA"/>
</dbReference>
<dbReference type="InterPro" id="IPR011990">
    <property type="entry name" value="TPR-like_helical_dom_sf"/>
</dbReference>
<accession>A0A7V5HQK4</accession>
<dbReference type="InterPro" id="IPR036249">
    <property type="entry name" value="Thioredoxin-like_sf"/>
</dbReference>
<comment type="caution">
    <text evidence="2">The sequence shown here is derived from an EMBL/GenBank/DDBJ whole genome shotgun (WGS) entry which is preliminary data.</text>
</comment>
<dbReference type="Proteomes" id="UP000886050">
    <property type="component" value="Unassembled WGS sequence"/>
</dbReference>
<dbReference type="GO" id="GO:0016491">
    <property type="term" value="F:oxidoreductase activity"/>
    <property type="evidence" value="ECO:0007669"/>
    <property type="project" value="InterPro"/>
</dbReference>
<dbReference type="PROSITE" id="PS51352">
    <property type="entry name" value="THIOREDOXIN_2"/>
    <property type="match status" value="1"/>
</dbReference>
<sequence length="625" mass="72834">MIKSSKKISVIIFSLFLFSSCAKKIEVSENRPRPGDVVIIKVKEDLKHPLAEVVTYKKNMDWKYEVVSPSLEGNVYVFRIQTDTLASLLEYRFIDENDRVLPEKGEGIVVFYEGDRPVRNAYFYKGLIVEGLIPYRQSFEEKEHKKRMKKALEYYKMELQYYPDNVEVLSRIYSDELYLASDEEKESYLNKVKMAVDSVLRVRQDIAAFRFAYNTAELFNFPEINNYYNKLLSYPPDARTLDIIYRRTLQSVRRMSPDQALATLENFINKYSDIYSRIDKAPQFLSTVYNWLYYISIWQGDTGKALDALDHLIKIIPYDPMPYIVKASLYIDSGFRDLEKAGRLLEEASEKFDRVSILYVYPFYDVEERKSRVDRTKTSFYRVLGRYNELAGRLDDAIASYEKVIELQGGVFFAEPDDHIILADLYTEKGDYNNAGNYYLYAIVTGGNRDSIRLKLQEMFKKEGISDDLIAQKVDSILALENKIVQAAPDLKVKTIDGKEISLSSFKGKIVVLNFWATWCAPCKREIPLLNQLVEKFSNREDIVFIALTNDSKNRVENFLKTQEFKYLQTFANSEIFKKYKVSAIPTHYIINKEGKIVLRMVGSLPDIHKILETRINNLLRQKNE</sequence>
<dbReference type="CDD" id="cd02966">
    <property type="entry name" value="TlpA_like_family"/>
    <property type="match status" value="1"/>
</dbReference>